<dbReference type="CDD" id="cd07211">
    <property type="entry name" value="Pat_PNPLA8"/>
    <property type="match status" value="1"/>
</dbReference>
<dbReference type="STRING" id="8030.ENSSSAP00000073466"/>
<evidence type="ECO:0000256" key="1">
    <source>
        <dbReference type="ARBA" id="ARBA00022801"/>
    </source>
</evidence>
<dbReference type="InterPro" id="IPR002641">
    <property type="entry name" value="PNPLA_dom"/>
</dbReference>
<dbReference type="KEGG" id="sasa:106567269"/>
<evidence type="ECO:0000256" key="3">
    <source>
        <dbReference type="ARBA" id="ARBA00023098"/>
    </source>
</evidence>
<dbReference type="GO" id="GO:0047499">
    <property type="term" value="F:calcium-independent phospholipase A2 activity"/>
    <property type="evidence" value="ECO:0007669"/>
    <property type="project" value="TreeGrafter"/>
</dbReference>
<evidence type="ECO:0000313" key="7">
    <source>
        <dbReference type="Proteomes" id="UP001652741"/>
    </source>
</evidence>
<dbReference type="GO" id="GO:0016020">
    <property type="term" value="C:membrane"/>
    <property type="evidence" value="ECO:0007669"/>
    <property type="project" value="TreeGrafter"/>
</dbReference>
<feature type="short sequence motif" description="GXGXXG" evidence="4">
    <location>
        <begin position="625"/>
        <end position="630"/>
    </location>
</feature>
<dbReference type="RefSeq" id="XP_013991849.1">
    <property type="nucleotide sequence ID" value="XM_014136374.2"/>
</dbReference>
<reference evidence="8" key="1">
    <citation type="submission" date="2025-08" db="UniProtKB">
        <authorList>
            <consortium name="RefSeq"/>
        </authorList>
    </citation>
    <scope>IDENTIFICATION</scope>
</reference>
<dbReference type="Gene3D" id="3.40.1090.10">
    <property type="entry name" value="Cytosolic phospholipase A2 catalytic domain"/>
    <property type="match status" value="1"/>
</dbReference>
<dbReference type="GeneID" id="106567269"/>
<evidence type="ECO:0000256" key="4">
    <source>
        <dbReference type="PROSITE-ProRule" id="PRU01161"/>
    </source>
</evidence>
<dbReference type="PaxDb" id="8030-ENSSSAP00000073466"/>
<feature type="short sequence motif" description="DGA/G" evidence="4">
    <location>
        <begin position="803"/>
        <end position="805"/>
    </location>
</feature>
<evidence type="ECO:0000313" key="8">
    <source>
        <dbReference type="RefSeq" id="XP_013991849.1"/>
    </source>
</evidence>
<feature type="active site" description="Nucleophile" evidence="4">
    <location>
        <position position="659"/>
    </location>
</feature>
<proteinExistence type="predicted"/>
<dbReference type="Proteomes" id="UP001652741">
    <property type="component" value="Chromosome ssa13"/>
</dbReference>
<dbReference type="InterPro" id="IPR045217">
    <property type="entry name" value="PNPLA8-like"/>
</dbReference>
<feature type="compositionally biased region" description="Basic and acidic residues" evidence="5">
    <location>
        <begin position="395"/>
        <end position="411"/>
    </location>
</feature>
<keyword evidence="1 4" id="KW-0378">Hydrolase</keyword>
<keyword evidence="2 4" id="KW-0442">Lipid degradation</keyword>
<organism evidence="7 8">
    <name type="scientific">Salmo salar</name>
    <name type="common">Atlantic salmon</name>
    <dbReference type="NCBI Taxonomy" id="8030"/>
    <lineage>
        <taxon>Eukaryota</taxon>
        <taxon>Metazoa</taxon>
        <taxon>Chordata</taxon>
        <taxon>Craniata</taxon>
        <taxon>Vertebrata</taxon>
        <taxon>Euteleostomi</taxon>
        <taxon>Actinopterygii</taxon>
        <taxon>Neopterygii</taxon>
        <taxon>Teleostei</taxon>
        <taxon>Protacanthopterygii</taxon>
        <taxon>Salmoniformes</taxon>
        <taxon>Salmonidae</taxon>
        <taxon>Salmoninae</taxon>
        <taxon>Salmo</taxon>
    </lineage>
</organism>
<dbReference type="OrthoDB" id="630895at2759"/>
<dbReference type="InterPro" id="IPR016035">
    <property type="entry name" value="Acyl_Trfase/lysoPLipase"/>
</dbReference>
<dbReference type="PANTHER" id="PTHR24185:SF1">
    <property type="entry name" value="CALCIUM-INDEPENDENT PHOSPHOLIPASE A2-GAMMA"/>
    <property type="match status" value="1"/>
</dbReference>
<dbReference type="AlphaFoldDB" id="A0A1S3LMU6"/>
<evidence type="ECO:0000259" key="6">
    <source>
        <dbReference type="PROSITE" id="PS51635"/>
    </source>
</evidence>
<keyword evidence="3 4" id="KW-0443">Lipid metabolism</keyword>
<keyword evidence="7" id="KW-1185">Reference proteome</keyword>
<dbReference type="PANTHER" id="PTHR24185">
    <property type="entry name" value="CALCIUM-INDEPENDENT PHOSPHOLIPASE A2-GAMMA"/>
    <property type="match status" value="1"/>
</dbReference>
<feature type="short sequence motif" description="GXSXG" evidence="4">
    <location>
        <begin position="657"/>
        <end position="661"/>
    </location>
</feature>
<accession>A0A1S3LMU6</accession>
<evidence type="ECO:0000256" key="5">
    <source>
        <dbReference type="SAM" id="MobiDB-lite"/>
    </source>
</evidence>
<feature type="compositionally biased region" description="Polar residues" evidence="5">
    <location>
        <begin position="381"/>
        <end position="393"/>
    </location>
</feature>
<dbReference type="Bgee" id="ENSSSAG00000064363">
    <property type="expression patterns" value="Expressed in fast muscle tissue and 10 other cell types or tissues"/>
</dbReference>
<dbReference type="GO" id="GO:0016042">
    <property type="term" value="P:lipid catabolic process"/>
    <property type="evidence" value="ECO:0007669"/>
    <property type="project" value="UniProtKB-UniRule"/>
</dbReference>
<feature type="region of interest" description="Disordered" evidence="5">
    <location>
        <begin position="173"/>
        <end position="227"/>
    </location>
</feature>
<dbReference type="PROSITE" id="PS51635">
    <property type="entry name" value="PNPLA"/>
    <property type="match status" value="1"/>
</dbReference>
<name>A0A1S3LMU6_SALSA</name>
<evidence type="ECO:0000256" key="2">
    <source>
        <dbReference type="ARBA" id="ARBA00022963"/>
    </source>
</evidence>
<feature type="compositionally biased region" description="Polar residues" evidence="5">
    <location>
        <begin position="216"/>
        <end position="226"/>
    </location>
</feature>
<dbReference type="GO" id="GO:0019369">
    <property type="term" value="P:arachidonate metabolic process"/>
    <property type="evidence" value="ECO:0007669"/>
    <property type="project" value="TreeGrafter"/>
</dbReference>
<dbReference type="SUPFAM" id="SSF52151">
    <property type="entry name" value="FabD/lysophospholipase-like"/>
    <property type="match status" value="1"/>
</dbReference>
<feature type="domain" description="PNPLA" evidence="6">
    <location>
        <begin position="621"/>
        <end position="816"/>
    </location>
</feature>
<feature type="active site" description="Proton acceptor" evidence="4">
    <location>
        <position position="803"/>
    </location>
</feature>
<dbReference type="Pfam" id="PF01734">
    <property type="entry name" value="Patatin"/>
    <property type="match status" value="1"/>
</dbReference>
<feature type="region of interest" description="Disordered" evidence="5">
    <location>
        <begin position="364"/>
        <end position="413"/>
    </location>
</feature>
<sequence>MGRFLNINLCVSHLGGKTLRLFCKLRYLITILRTFPHLSKTPLALDFRSCSLHSSPLPPSFARKGAPKSLRFKHRSLTAEYLLGGGTRGVRYSQAARVYSTSSRDVLKAEAPIGVLHEDSLQEDSQTPFQLSMLCLGDSFNRLSRHINIYFRRKDVTQLSSVAGNVGFVVTTQESLGSRPQRRNQSNRAARERRASEDSETTTQQPLENENDLETSDSQTETSSAPQRYGGLQLFHISSIATRFGESYSYVAHHINSSHEHLKSVFTKGLAQDVLGSTLEDLSSSRVSMRRRKTIKISYIESVKETEVAHLKTSAAVAQTTAIQKPAIESANISNNWEGEAEGYLHFAQHVNRYFGAKTVTDETELPPPQTEHLVADHMPNSRTYQQQCSKSSTSRHEQSPTGLKQEDPPIRPKSLFHISNITTSFGENYAYMANYVNSYFKGSYDAVEGEELERGPIEERRGEWEMEYGSVRVPKPKPAVSFMECLLNPSSAIPNLLGGYLGGSWAQSNQAQPASMLSEATLRRMVMGRRQAEELTRALVFSLQQAFSPEAITEVVDELNTHLIRHPGCKAVVWQEKAAVQLLRQRRSHREDQELQCVIRETLALIGYVDPVKGRGIRVLSIDGGGTRGVVPLQVLKQLEAETGKQVHQLFDYICGVSTGAVLAFMLGLARFSLEECADMYRRFGSDVFRQNPLVGTMKMGWSHSYYSTETWEMILREKMGDRVLIKTARDELSPKVSAVSAVVNWGTSPKAFIFRNYNHSPGRLSRYAGGSGYQMWQAVRASSAAPGYFQEFPLHSDIHQDGGLILNNPCALAVHESRLLWPNQPYQCVLSLGTGRYDNAKRSPGTSTSLRAKINHLICSATDTEGVHTLLDDLLAPDVYFRFNPMLSAEVSLDESSIRAMEQLQADTQLYLDRNKPKMARLCKVLGQERTALSHTKDWVSERAWEMQQSWV</sequence>
<protein>
    <submittedName>
        <fullName evidence="8">Calcium-independent phospholipase A2-gamma isoform X1</fullName>
    </submittedName>
</protein>
<gene>
    <name evidence="8" type="primary">LOC106567269</name>
</gene>